<keyword evidence="2" id="KW-1185">Reference proteome</keyword>
<evidence type="ECO:0000313" key="1">
    <source>
        <dbReference type="EMBL" id="TFK27231.1"/>
    </source>
</evidence>
<organism evidence="1 2">
    <name type="scientific">Coprinopsis marcescibilis</name>
    <name type="common">Agaric fungus</name>
    <name type="synonym">Psathyrella marcescibilis</name>
    <dbReference type="NCBI Taxonomy" id="230819"/>
    <lineage>
        <taxon>Eukaryota</taxon>
        <taxon>Fungi</taxon>
        <taxon>Dikarya</taxon>
        <taxon>Basidiomycota</taxon>
        <taxon>Agaricomycotina</taxon>
        <taxon>Agaricomycetes</taxon>
        <taxon>Agaricomycetidae</taxon>
        <taxon>Agaricales</taxon>
        <taxon>Agaricineae</taxon>
        <taxon>Psathyrellaceae</taxon>
        <taxon>Coprinopsis</taxon>
    </lineage>
</organism>
<evidence type="ECO:0000313" key="2">
    <source>
        <dbReference type="Proteomes" id="UP000307440"/>
    </source>
</evidence>
<proteinExistence type="predicted"/>
<reference evidence="1 2" key="1">
    <citation type="journal article" date="2019" name="Nat. Ecol. Evol.">
        <title>Megaphylogeny resolves global patterns of mushroom evolution.</title>
        <authorList>
            <person name="Varga T."/>
            <person name="Krizsan K."/>
            <person name="Foldi C."/>
            <person name="Dima B."/>
            <person name="Sanchez-Garcia M."/>
            <person name="Sanchez-Ramirez S."/>
            <person name="Szollosi G.J."/>
            <person name="Szarkandi J.G."/>
            <person name="Papp V."/>
            <person name="Albert L."/>
            <person name="Andreopoulos W."/>
            <person name="Angelini C."/>
            <person name="Antonin V."/>
            <person name="Barry K.W."/>
            <person name="Bougher N.L."/>
            <person name="Buchanan P."/>
            <person name="Buyck B."/>
            <person name="Bense V."/>
            <person name="Catcheside P."/>
            <person name="Chovatia M."/>
            <person name="Cooper J."/>
            <person name="Damon W."/>
            <person name="Desjardin D."/>
            <person name="Finy P."/>
            <person name="Geml J."/>
            <person name="Haridas S."/>
            <person name="Hughes K."/>
            <person name="Justo A."/>
            <person name="Karasinski D."/>
            <person name="Kautmanova I."/>
            <person name="Kiss B."/>
            <person name="Kocsube S."/>
            <person name="Kotiranta H."/>
            <person name="LaButti K.M."/>
            <person name="Lechner B.E."/>
            <person name="Liimatainen K."/>
            <person name="Lipzen A."/>
            <person name="Lukacs Z."/>
            <person name="Mihaltcheva S."/>
            <person name="Morgado L.N."/>
            <person name="Niskanen T."/>
            <person name="Noordeloos M.E."/>
            <person name="Ohm R.A."/>
            <person name="Ortiz-Santana B."/>
            <person name="Ovrebo C."/>
            <person name="Racz N."/>
            <person name="Riley R."/>
            <person name="Savchenko A."/>
            <person name="Shiryaev A."/>
            <person name="Soop K."/>
            <person name="Spirin V."/>
            <person name="Szebenyi C."/>
            <person name="Tomsovsky M."/>
            <person name="Tulloss R.E."/>
            <person name="Uehling J."/>
            <person name="Grigoriev I.V."/>
            <person name="Vagvolgyi C."/>
            <person name="Papp T."/>
            <person name="Martin F.M."/>
            <person name="Miettinen O."/>
            <person name="Hibbett D.S."/>
            <person name="Nagy L.G."/>
        </authorList>
    </citation>
    <scope>NUCLEOTIDE SEQUENCE [LARGE SCALE GENOMIC DNA]</scope>
    <source>
        <strain evidence="1 2">CBS 121175</strain>
    </source>
</reference>
<accession>A0A5C3LFF9</accession>
<name>A0A5C3LFF9_COPMA</name>
<dbReference type="AlphaFoldDB" id="A0A5C3LFF9"/>
<dbReference type="EMBL" id="ML210166">
    <property type="protein sequence ID" value="TFK27231.1"/>
    <property type="molecule type" value="Genomic_DNA"/>
</dbReference>
<protein>
    <submittedName>
        <fullName evidence="1">Uncharacterized protein</fullName>
    </submittedName>
</protein>
<gene>
    <name evidence="1" type="ORF">FA15DRAFT_666524</name>
</gene>
<sequence>MWPNGANTPGMSLHLWRKKIVGLAVVSVAKFVPFRNKRSTNITMGAYTAHDPRSFTE</sequence>
<dbReference type="Proteomes" id="UP000307440">
    <property type="component" value="Unassembled WGS sequence"/>
</dbReference>